<evidence type="ECO:0000313" key="1">
    <source>
        <dbReference type="EMBL" id="KKK60582.1"/>
    </source>
</evidence>
<dbReference type="AlphaFoldDB" id="A0A0F8WUN2"/>
<protein>
    <submittedName>
        <fullName evidence="1">Uncharacterized protein</fullName>
    </submittedName>
</protein>
<dbReference type="EMBL" id="LAZR01062897">
    <property type="protein sequence ID" value="KKK60582.1"/>
    <property type="molecule type" value="Genomic_DNA"/>
</dbReference>
<proteinExistence type="predicted"/>
<reference evidence="1" key="1">
    <citation type="journal article" date="2015" name="Nature">
        <title>Complex archaea that bridge the gap between prokaryotes and eukaryotes.</title>
        <authorList>
            <person name="Spang A."/>
            <person name="Saw J.H."/>
            <person name="Jorgensen S.L."/>
            <person name="Zaremba-Niedzwiedzka K."/>
            <person name="Martijn J."/>
            <person name="Lind A.E."/>
            <person name="van Eijk R."/>
            <person name="Schleper C."/>
            <person name="Guy L."/>
            <person name="Ettema T.J."/>
        </authorList>
    </citation>
    <scope>NUCLEOTIDE SEQUENCE</scope>
</reference>
<name>A0A0F8WUN2_9ZZZZ</name>
<accession>A0A0F8WUN2</accession>
<gene>
    <name evidence="1" type="ORF">LCGC14_3022930</name>
</gene>
<sequence length="145" mass="16678">MELCCRGRLMGRKEDDDKYQEFLREPDQEKEFRDKVLRPGVVHGIHLNRDAESDPIDLTNYYTKAQIDALLAALSGGLPTCFTTLARHNFLMYDEIDECWKNQLMDLDFEDSGDYTVTNMWEALIALIRIEDSLAGEGLILEDAL</sequence>
<comment type="caution">
    <text evidence="1">The sequence shown here is derived from an EMBL/GenBank/DDBJ whole genome shotgun (WGS) entry which is preliminary data.</text>
</comment>
<organism evidence="1">
    <name type="scientific">marine sediment metagenome</name>
    <dbReference type="NCBI Taxonomy" id="412755"/>
    <lineage>
        <taxon>unclassified sequences</taxon>
        <taxon>metagenomes</taxon>
        <taxon>ecological metagenomes</taxon>
    </lineage>
</organism>